<feature type="compositionally biased region" description="Polar residues" evidence="1">
    <location>
        <begin position="1"/>
        <end position="13"/>
    </location>
</feature>
<dbReference type="EMBL" id="PKPP01010329">
    <property type="protein sequence ID" value="PWA46349.1"/>
    <property type="molecule type" value="Genomic_DNA"/>
</dbReference>
<comment type="caution">
    <text evidence="2">The sequence shown here is derived from an EMBL/GenBank/DDBJ whole genome shotgun (WGS) entry which is preliminary data.</text>
</comment>
<reference evidence="2 3" key="1">
    <citation type="journal article" date="2018" name="Mol. Plant">
        <title>The genome of Artemisia annua provides insight into the evolution of Asteraceae family and artemisinin biosynthesis.</title>
        <authorList>
            <person name="Shen Q."/>
            <person name="Zhang L."/>
            <person name="Liao Z."/>
            <person name="Wang S."/>
            <person name="Yan T."/>
            <person name="Shi P."/>
            <person name="Liu M."/>
            <person name="Fu X."/>
            <person name="Pan Q."/>
            <person name="Wang Y."/>
            <person name="Lv Z."/>
            <person name="Lu X."/>
            <person name="Zhang F."/>
            <person name="Jiang W."/>
            <person name="Ma Y."/>
            <person name="Chen M."/>
            <person name="Hao X."/>
            <person name="Li L."/>
            <person name="Tang Y."/>
            <person name="Lv G."/>
            <person name="Zhou Y."/>
            <person name="Sun X."/>
            <person name="Brodelius P.E."/>
            <person name="Rose J.K.C."/>
            <person name="Tang K."/>
        </authorList>
    </citation>
    <scope>NUCLEOTIDE SEQUENCE [LARGE SCALE GENOMIC DNA]</scope>
    <source>
        <strain evidence="3">cv. Huhao1</strain>
        <tissue evidence="2">Leaf</tissue>
    </source>
</reference>
<organism evidence="2 3">
    <name type="scientific">Artemisia annua</name>
    <name type="common">Sweet wormwood</name>
    <dbReference type="NCBI Taxonomy" id="35608"/>
    <lineage>
        <taxon>Eukaryota</taxon>
        <taxon>Viridiplantae</taxon>
        <taxon>Streptophyta</taxon>
        <taxon>Embryophyta</taxon>
        <taxon>Tracheophyta</taxon>
        <taxon>Spermatophyta</taxon>
        <taxon>Magnoliopsida</taxon>
        <taxon>eudicotyledons</taxon>
        <taxon>Gunneridae</taxon>
        <taxon>Pentapetalae</taxon>
        <taxon>asterids</taxon>
        <taxon>campanulids</taxon>
        <taxon>Asterales</taxon>
        <taxon>Asteraceae</taxon>
        <taxon>Asteroideae</taxon>
        <taxon>Anthemideae</taxon>
        <taxon>Artemisiinae</taxon>
        <taxon>Artemisia</taxon>
    </lineage>
</organism>
<accession>A0A2U1LBH6</accession>
<dbReference type="Proteomes" id="UP000245207">
    <property type="component" value="Unassembled WGS sequence"/>
</dbReference>
<evidence type="ECO:0000256" key="1">
    <source>
        <dbReference type="SAM" id="MobiDB-lite"/>
    </source>
</evidence>
<feature type="compositionally biased region" description="Polar residues" evidence="1">
    <location>
        <begin position="44"/>
        <end position="62"/>
    </location>
</feature>
<feature type="region of interest" description="Disordered" evidence="1">
    <location>
        <begin position="99"/>
        <end position="118"/>
    </location>
</feature>
<feature type="region of interest" description="Disordered" evidence="1">
    <location>
        <begin position="1"/>
        <end position="71"/>
    </location>
</feature>
<gene>
    <name evidence="2" type="ORF">CTI12_AA509970</name>
</gene>
<name>A0A2U1LBH6_ARTAN</name>
<protein>
    <submittedName>
        <fullName evidence="2">Uncharacterized protein</fullName>
    </submittedName>
</protein>
<dbReference type="AlphaFoldDB" id="A0A2U1LBH6"/>
<proteinExistence type="predicted"/>
<evidence type="ECO:0000313" key="3">
    <source>
        <dbReference type="Proteomes" id="UP000245207"/>
    </source>
</evidence>
<keyword evidence="3" id="KW-1185">Reference proteome</keyword>
<sequence length="216" mass="22480">MNKGFLNNMSPSKSAGDAHVDVDELNATSTKKVKPVSLAYPSVEQPSMPSVKQPSPTYSSGGLRNPNEEVESTTSTMAAKDANVIHNANASGPTFVLEQPSNQSAPKSHVDGTTGLWSHDDALTGHNVYIGDGGDMASNEHGDTVKTSGFSNVSEPLASLKHTSVATNSDKNTSNVFTTHAAVPTPVDTSFNVAIKSQNFGMTRSEPNGGGNFSSG</sequence>
<evidence type="ECO:0000313" key="2">
    <source>
        <dbReference type="EMBL" id="PWA46349.1"/>
    </source>
</evidence>